<feature type="region of interest" description="Disordered" evidence="1">
    <location>
        <begin position="1"/>
        <end position="35"/>
    </location>
</feature>
<feature type="compositionally biased region" description="Low complexity" evidence="1">
    <location>
        <begin position="15"/>
        <end position="35"/>
    </location>
</feature>
<evidence type="ECO:0000256" key="1">
    <source>
        <dbReference type="SAM" id="MobiDB-lite"/>
    </source>
</evidence>
<dbReference type="InterPro" id="IPR019060">
    <property type="entry name" value="DUF2382"/>
</dbReference>
<protein>
    <recommendedName>
        <fullName evidence="2">DUF2382 domain-containing protein</fullName>
    </recommendedName>
</protein>
<reference evidence="3" key="1">
    <citation type="submission" date="2022-07" db="EMBL/GenBank/DDBJ databases">
        <title>Complete Genome Sequence of the Radioresistant Bacterium Deinococcus aetherius ST0316, Isolated from the Air Dust collected in Lower Stratosphere above Japan.</title>
        <authorList>
            <person name="Satoh K."/>
            <person name="Hagiwara K."/>
            <person name="Katsumata K."/>
            <person name="Kubo A."/>
            <person name="Yokobori S."/>
            <person name="Yamagishi A."/>
            <person name="Oono Y."/>
            <person name="Narumi I."/>
        </authorList>
    </citation>
    <scope>NUCLEOTIDE SEQUENCE</scope>
    <source>
        <strain evidence="3">ST0316</strain>
    </source>
</reference>
<feature type="compositionally biased region" description="Basic and acidic residues" evidence="1">
    <location>
        <begin position="1"/>
        <end position="12"/>
    </location>
</feature>
<dbReference type="EMBL" id="AP026560">
    <property type="protein sequence ID" value="BDP42221.1"/>
    <property type="molecule type" value="Genomic_DNA"/>
</dbReference>
<dbReference type="RefSeq" id="WP_264774926.1">
    <property type="nucleotide sequence ID" value="NZ_AP026560.1"/>
</dbReference>
<organism evidence="3 4">
    <name type="scientific">Deinococcus aetherius</name>
    <dbReference type="NCBI Taxonomy" id="200252"/>
    <lineage>
        <taxon>Bacteria</taxon>
        <taxon>Thermotogati</taxon>
        <taxon>Deinococcota</taxon>
        <taxon>Deinococci</taxon>
        <taxon>Deinococcales</taxon>
        <taxon>Deinococcaceae</taxon>
        <taxon>Deinococcus</taxon>
    </lineage>
</organism>
<evidence type="ECO:0000313" key="3">
    <source>
        <dbReference type="EMBL" id="BDP42221.1"/>
    </source>
</evidence>
<gene>
    <name evidence="3" type="ORF">DAETH_21900</name>
</gene>
<name>A0ABM8AEP8_9DEIO</name>
<dbReference type="InterPro" id="IPR052967">
    <property type="entry name" value="Stress_Response_Assoc"/>
</dbReference>
<sequence>MDDQNREGRQADEVTQTTTYTSQTTGQTTGAQPALTQSLEVQATQAQTAQAQTTERTVTTEQVRDLRKVEGTLRLYEERAVVDVVPETLGAITIRRVLTQREEVVPITLGREHLEITVTEGSGGRVTMNGEVLEVGRTYEVPLYEERAVIDKQTYPYSDVRIAKQRETYQQVERLTLRREELEVEDPQGLVRDRLMPDPLDPGQ</sequence>
<accession>A0ABM8AEP8</accession>
<proteinExistence type="predicted"/>
<evidence type="ECO:0000313" key="4">
    <source>
        <dbReference type="Proteomes" id="UP001064971"/>
    </source>
</evidence>
<feature type="domain" description="DUF2382" evidence="2">
    <location>
        <begin position="73"/>
        <end position="184"/>
    </location>
</feature>
<evidence type="ECO:0000259" key="2">
    <source>
        <dbReference type="Pfam" id="PF09557"/>
    </source>
</evidence>
<dbReference type="PANTHER" id="PTHR38463">
    <property type="entry name" value="STRESS RESPONSE PROTEIN YSNF"/>
    <property type="match status" value="1"/>
</dbReference>
<dbReference type="Pfam" id="PF09557">
    <property type="entry name" value="DUF2382"/>
    <property type="match status" value="1"/>
</dbReference>
<dbReference type="PANTHER" id="PTHR38463:SF1">
    <property type="entry name" value="STRESS RESPONSE PROTEIN YSNF"/>
    <property type="match status" value="1"/>
</dbReference>
<keyword evidence="4" id="KW-1185">Reference proteome</keyword>
<dbReference type="Proteomes" id="UP001064971">
    <property type="component" value="Chromosome"/>
</dbReference>